<reference evidence="1" key="1">
    <citation type="submission" date="2020-03" db="EMBL/GenBank/DDBJ databases">
        <title>Development of an integrated pest management strategy to control Xanthomonas campestris pv. campestris by using bacteriophages.</title>
        <authorList>
            <person name="Holtappels D."/>
            <person name="Rombouts S."/>
            <person name="Lavigne R."/>
            <person name="Wagemans J."/>
        </authorList>
    </citation>
    <scope>NUCLEOTIDE SEQUENCE</scope>
</reference>
<keyword evidence="2" id="KW-1185">Reference proteome</keyword>
<dbReference type="EMBL" id="MT161385">
    <property type="protein sequence ID" value="QJI53043.1"/>
    <property type="molecule type" value="Genomic_DNA"/>
</dbReference>
<evidence type="ECO:0000313" key="1">
    <source>
        <dbReference type="EMBL" id="QJI53043.1"/>
    </source>
</evidence>
<accession>A0A858WMR2</accession>
<gene>
    <name evidence="1" type="ORF">XccvBFoX4_gp89</name>
</gene>
<sequence>MHEACPYVGCVVGRMDGCMGCTGRLVRPFVVCGRMGV</sequence>
<proteinExistence type="predicted"/>
<evidence type="ECO:0000313" key="2">
    <source>
        <dbReference type="Proteomes" id="UP000671952"/>
    </source>
</evidence>
<organism evidence="1 2">
    <name type="scientific">Xanthomonas phage FoX4</name>
    <dbReference type="NCBI Taxonomy" id="2723900"/>
    <lineage>
        <taxon>Viruses</taxon>
        <taxon>Duplodnaviria</taxon>
        <taxon>Heunggongvirae</taxon>
        <taxon>Uroviricota</taxon>
        <taxon>Caudoviricetes</taxon>
        <taxon>Foxquatrovirus</taxon>
        <taxon>Foxquatrovirus fox4</taxon>
    </lineage>
</organism>
<protein>
    <submittedName>
        <fullName evidence="1">Uncharacterized protein</fullName>
    </submittedName>
</protein>
<name>A0A858WMR2_9CAUD</name>
<dbReference type="Proteomes" id="UP000671952">
    <property type="component" value="Segment"/>
</dbReference>